<keyword evidence="3" id="KW-1185">Reference proteome</keyword>
<dbReference type="AlphaFoldDB" id="A0A1M6QVS0"/>
<organism evidence="2 3">
    <name type="scientific">Clostridium cavendishii DSM 21758</name>
    <dbReference type="NCBI Taxonomy" id="1121302"/>
    <lineage>
        <taxon>Bacteria</taxon>
        <taxon>Bacillati</taxon>
        <taxon>Bacillota</taxon>
        <taxon>Clostridia</taxon>
        <taxon>Eubacteriales</taxon>
        <taxon>Clostridiaceae</taxon>
        <taxon>Clostridium</taxon>
    </lineage>
</organism>
<gene>
    <name evidence="2" type="ORF">SAMN02745163_03470</name>
</gene>
<proteinExistence type="predicted"/>
<dbReference type="EMBL" id="FQZB01000015">
    <property type="protein sequence ID" value="SHK24295.1"/>
    <property type="molecule type" value="Genomic_DNA"/>
</dbReference>
<keyword evidence="1" id="KW-0812">Transmembrane</keyword>
<evidence type="ECO:0000313" key="2">
    <source>
        <dbReference type="EMBL" id="SHK24295.1"/>
    </source>
</evidence>
<accession>A0A1M6QVS0</accession>
<name>A0A1M6QVS0_9CLOT</name>
<dbReference type="Proteomes" id="UP000184310">
    <property type="component" value="Unassembled WGS sequence"/>
</dbReference>
<reference evidence="2 3" key="1">
    <citation type="submission" date="2016-11" db="EMBL/GenBank/DDBJ databases">
        <authorList>
            <person name="Jaros S."/>
            <person name="Januszkiewicz K."/>
            <person name="Wedrychowicz H."/>
        </authorList>
    </citation>
    <scope>NUCLEOTIDE SEQUENCE [LARGE SCALE GENOMIC DNA]</scope>
    <source>
        <strain evidence="2 3">DSM 21758</strain>
    </source>
</reference>
<protein>
    <submittedName>
        <fullName evidence="2">Uncharacterized protein</fullName>
    </submittedName>
</protein>
<keyword evidence="1" id="KW-1133">Transmembrane helix</keyword>
<evidence type="ECO:0000256" key="1">
    <source>
        <dbReference type="SAM" id="Phobius"/>
    </source>
</evidence>
<keyword evidence="1" id="KW-0472">Membrane</keyword>
<feature type="transmembrane region" description="Helical" evidence="1">
    <location>
        <begin position="33"/>
        <end position="52"/>
    </location>
</feature>
<evidence type="ECO:0000313" key="3">
    <source>
        <dbReference type="Proteomes" id="UP000184310"/>
    </source>
</evidence>
<dbReference type="RefSeq" id="WP_159433271.1">
    <property type="nucleotide sequence ID" value="NZ_FQZB01000015.1"/>
</dbReference>
<sequence length="53" mass="6188">MDVFDKLMQLFCNISEIKDSIQQFRNTDKKRRLISVFITTLVILIFLGLVLIG</sequence>